<evidence type="ECO:0008006" key="4">
    <source>
        <dbReference type="Google" id="ProtNLM"/>
    </source>
</evidence>
<sequence length="112" mass="12127">SHGTFTVAPLDGLVFLAGQCPISPDGSVFQGSIADKARLVCENAKTLLEAAGSSTAKVIKVTVFFLDIDRDYDDFNSVYVQYFPHLPARSVMEVSKIPPEGNSFEMDVIALK</sequence>
<dbReference type="PANTHER" id="PTHR11803">
    <property type="entry name" value="2-IMINOBUTANOATE/2-IMINOPROPANOATE DEAMINASE RIDA"/>
    <property type="match status" value="1"/>
</dbReference>
<dbReference type="VEuPathDB" id="FungiDB:P175DRAFT_0444575"/>
<comment type="caution">
    <text evidence="2">The sequence shown here is derived from an EMBL/GenBank/DDBJ whole genome shotgun (WGS) entry which is preliminary data.</text>
</comment>
<accession>A0A0F8W9H5</accession>
<dbReference type="Gene3D" id="3.30.1330.40">
    <property type="entry name" value="RutC-like"/>
    <property type="match status" value="1"/>
</dbReference>
<dbReference type="GO" id="GO:0019239">
    <property type="term" value="F:deaminase activity"/>
    <property type="evidence" value="ECO:0007669"/>
    <property type="project" value="TreeGrafter"/>
</dbReference>
<organism evidence="2 3">
    <name type="scientific">Aspergillus ochraceoroseus</name>
    <dbReference type="NCBI Taxonomy" id="138278"/>
    <lineage>
        <taxon>Eukaryota</taxon>
        <taxon>Fungi</taxon>
        <taxon>Dikarya</taxon>
        <taxon>Ascomycota</taxon>
        <taxon>Pezizomycotina</taxon>
        <taxon>Eurotiomycetes</taxon>
        <taxon>Eurotiomycetidae</taxon>
        <taxon>Eurotiales</taxon>
        <taxon>Aspergillaceae</taxon>
        <taxon>Aspergillus</taxon>
        <taxon>Aspergillus subgen. Nidulantes</taxon>
    </lineage>
</organism>
<dbReference type="OrthoDB" id="309640at2759"/>
<dbReference type="EMBL" id="JYKN01002970">
    <property type="protein sequence ID" value="KKK14535.1"/>
    <property type="molecule type" value="Genomic_DNA"/>
</dbReference>
<feature type="non-terminal residue" evidence="2">
    <location>
        <position position="1"/>
    </location>
</feature>
<dbReference type="SUPFAM" id="SSF55298">
    <property type="entry name" value="YjgF-like"/>
    <property type="match status" value="1"/>
</dbReference>
<protein>
    <recommendedName>
        <fullName evidence="4">Translation initiation inhibitor</fullName>
    </recommendedName>
</protein>
<dbReference type="Pfam" id="PF01042">
    <property type="entry name" value="Ribonuc_L-PSP"/>
    <property type="match status" value="1"/>
</dbReference>
<dbReference type="GO" id="GO:0005829">
    <property type="term" value="C:cytosol"/>
    <property type="evidence" value="ECO:0007669"/>
    <property type="project" value="TreeGrafter"/>
</dbReference>
<gene>
    <name evidence="2" type="ORF">AOCH_007114</name>
</gene>
<reference evidence="2 3" key="1">
    <citation type="submission" date="2015-02" db="EMBL/GenBank/DDBJ databases">
        <title>Draft Genome Sequences of Two Closely-Related Aflatoxigenic Aspergillus Species Obtained from the Cote d'Ivoire.</title>
        <authorList>
            <person name="Moore G.G."/>
            <person name="Beltz S.B."/>
            <person name="Mack B.M."/>
        </authorList>
    </citation>
    <scope>NUCLEOTIDE SEQUENCE [LARGE SCALE GENOMIC DNA]</scope>
    <source>
        <strain evidence="2 3">SRRC1432</strain>
    </source>
</reference>
<dbReference type="InterPro" id="IPR006175">
    <property type="entry name" value="YjgF/YER057c/UK114"/>
</dbReference>
<dbReference type="InterPro" id="IPR035959">
    <property type="entry name" value="RutC-like_sf"/>
</dbReference>
<dbReference type="CDD" id="cd00448">
    <property type="entry name" value="YjgF_YER057c_UK114_family"/>
    <property type="match status" value="1"/>
</dbReference>
<dbReference type="AlphaFoldDB" id="A0A0F8W9H5"/>
<proteinExistence type="inferred from homology"/>
<dbReference type="Proteomes" id="UP000034947">
    <property type="component" value="Unassembled WGS sequence"/>
</dbReference>
<evidence type="ECO:0000313" key="2">
    <source>
        <dbReference type="EMBL" id="KKK14535.1"/>
    </source>
</evidence>
<evidence type="ECO:0000313" key="3">
    <source>
        <dbReference type="Proteomes" id="UP000034947"/>
    </source>
</evidence>
<name>A0A0F8W9H5_9EURO</name>
<evidence type="ECO:0000256" key="1">
    <source>
        <dbReference type="ARBA" id="ARBA00010552"/>
    </source>
</evidence>
<dbReference type="PANTHER" id="PTHR11803:SF58">
    <property type="entry name" value="PROTEIN HMF1-RELATED"/>
    <property type="match status" value="1"/>
</dbReference>
<comment type="similarity">
    <text evidence="1">Belongs to the RutC family.</text>
</comment>
<keyword evidence="3" id="KW-1185">Reference proteome</keyword>